<dbReference type="Proteomes" id="UP000693946">
    <property type="component" value="Unassembled WGS sequence"/>
</dbReference>
<gene>
    <name evidence="2" type="ORF">JOB18_038916</name>
</gene>
<evidence type="ECO:0000313" key="2">
    <source>
        <dbReference type="EMBL" id="KAG7465484.1"/>
    </source>
</evidence>
<name>A0AAV6PIN3_SOLSE</name>
<feature type="compositionally biased region" description="Gly residues" evidence="1">
    <location>
        <begin position="55"/>
        <end position="64"/>
    </location>
</feature>
<organism evidence="2 3">
    <name type="scientific">Solea senegalensis</name>
    <name type="common">Senegalese sole</name>
    <dbReference type="NCBI Taxonomy" id="28829"/>
    <lineage>
        <taxon>Eukaryota</taxon>
        <taxon>Metazoa</taxon>
        <taxon>Chordata</taxon>
        <taxon>Craniata</taxon>
        <taxon>Vertebrata</taxon>
        <taxon>Euteleostomi</taxon>
        <taxon>Actinopterygii</taxon>
        <taxon>Neopterygii</taxon>
        <taxon>Teleostei</taxon>
        <taxon>Neoteleostei</taxon>
        <taxon>Acanthomorphata</taxon>
        <taxon>Carangaria</taxon>
        <taxon>Pleuronectiformes</taxon>
        <taxon>Pleuronectoidei</taxon>
        <taxon>Soleidae</taxon>
        <taxon>Solea</taxon>
    </lineage>
</organism>
<accession>A0AAV6PIN3</accession>
<dbReference type="EMBL" id="JAGKHQ010000715">
    <property type="protein sequence ID" value="KAG7465484.1"/>
    <property type="molecule type" value="Genomic_DNA"/>
</dbReference>
<proteinExistence type="predicted"/>
<sequence>MELQCPKKTKVETGQLELTVEQHNGCCEGLEVAVLSSDYCPHELNWMHKEKRAKGGGGRGGGGKRTQHNNEAGSLRCPISQPVSESTGFLNGCHSLLH</sequence>
<evidence type="ECO:0000313" key="3">
    <source>
        <dbReference type="Proteomes" id="UP000693946"/>
    </source>
</evidence>
<keyword evidence="3" id="KW-1185">Reference proteome</keyword>
<protein>
    <submittedName>
        <fullName evidence="2">Uncharacterized protein</fullName>
    </submittedName>
</protein>
<reference evidence="2 3" key="1">
    <citation type="journal article" date="2021" name="Sci. Rep.">
        <title>Chromosome anchoring in Senegalese sole (Solea senegalensis) reveals sex-associated markers and genome rearrangements in flatfish.</title>
        <authorList>
            <person name="Guerrero-Cozar I."/>
            <person name="Gomez-Garrido J."/>
            <person name="Berbel C."/>
            <person name="Martinez-Blanch J.F."/>
            <person name="Alioto T."/>
            <person name="Claros M.G."/>
            <person name="Gagnaire P.A."/>
            <person name="Manchado M."/>
        </authorList>
    </citation>
    <scope>NUCLEOTIDE SEQUENCE [LARGE SCALE GENOMIC DNA]</scope>
    <source>
        <strain evidence="2">Sse05_10M</strain>
    </source>
</reference>
<dbReference type="AlphaFoldDB" id="A0AAV6PIN3"/>
<comment type="caution">
    <text evidence="2">The sequence shown here is derived from an EMBL/GenBank/DDBJ whole genome shotgun (WGS) entry which is preliminary data.</text>
</comment>
<feature type="region of interest" description="Disordered" evidence="1">
    <location>
        <begin position="51"/>
        <end position="79"/>
    </location>
</feature>
<evidence type="ECO:0000256" key="1">
    <source>
        <dbReference type="SAM" id="MobiDB-lite"/>
    </source>
</evidence>